<feature type="transmembrane region" description="Helical" evidence="1">
    <location>
        <begin position="103"/>
        <end position="120"/>
    </location>
</feature>
<dbReference type="KEGG" id="ptp:RCA23_c17230"/>
<feature type="transmembrane region" description="Helical" evidence="1">
    <location>
        <begin position="246"/>
        <end position="262"/>
    </location>
</feature>
<keyword evidence="1" id="KW-1133">Transmembrane helix</keyword>
<dbReference type="GeneID" id="93368833"/>
<protein>
    <submittedName>
        <fullName evidence="3">S-adenosylmethionine uptake transporter</fullName>
    </submittedName>
</protein>
<name>A0AAN0RJG6_9RHOB</name>
<feature type="transmembrane region" description="Helical" evidence="1">
    <location>
        <begin position="152"/>
        <end position="169"/>
    </location>
</feature>
<keyword evidence="1" id="KW-0812">Transmembrane</keyword>
<accession>A0AAN0RJG6</accession>
<evidence type="ECO:0000313" key="3">
    <source>
        <dbReference type="EMBL" id="AII87257.1"/>
    </source>
</evidence>
<feature type="transmembrane region" description="Helical" evidence="1">
    <location>
        <begin position="268"/>
        <end position="285"/>
    </location>
</feature>
<keyword evidence="4" id="KW-1185">Reference proteome</keyword>
<organism evidence="3 4">
    <name type="scientific">Planktomarina temperata RCA23</name>
    <dbReference type="NCBI Taxonomy" id="666509"/>
    <lineage>
        <taxon>Bacteria</taxon>
        <taxon>Pseudomonadati</taxon>
        <taxon>Pseudomonadota</taxon>
        <taxon>Alphaproteobacteria</taxon>
        <taxon>Rhodobacterales</taxon>
        <taxon>Paracoccaceae</taxon>
        <taxon>Planktomarina</taxon>
    </lineage>
</organism>
<evidence type="ECO:0000259" key="2">
    <source>
        <dbReference type="Pfam" id="PF00892"/>
    </source>
</evidence>
<dbReference type="PANTHER" id="PTHR22911:SF135">
    <property type="entry name" value="BLR4310 PROTEIN"/>
    <property type="match status" value="1"/>
</dbReference>
<dbReference type="SUPFAM" id="SSF103481">
    <property type="entry name" value="Multidrug resistance efflux transporter EmrE"/>
    <property type="match status" value="2"/>
</dbReference>
<dbReference type="Proteomes" id="UP000028680">
    <property type="component" value="Chromosome"/>
</dbReference>
<evidence type="ECO:0000313" key="4">
    <source>
        <dbReference type="Proteomes" id="UP000028680"/>
    </source>
</evidence>
<sequence>MTDSIKRENLLGIGFITLAMAAFAVEDSLIKLLSTRLSSGQILLMIGVGGTLGFYLWSRHKGEGVTAEMIRNPWVIGRTLSELVGTAFFVLSLALVPITTVSAIIQVSPLLVTLGAAVVLREKVGIRRWSAILVGLFGVAVILRPWSAAFEASALLALMGVIGLSARDVATRRIVKSTPSLALATLGFGATIPAGLILLIFDPRFVWPASSDALLIAVSILIAIGGYYCIIAAMRIGEVSAVVPFRYSRLVFGVAIGVWYFGEVLDQWTLIGSAIVVLSGLYALWRESQLR</sequence>
<feature type="domain" description="EamA" evidence="2">
    <location>
        <begin position="11"/>
        <end position="143"/>
    </location>
</feature>
<proteinExistence type="predicted"/>
<dbReference type="EMBL" id="CP003984">
    <property type="protein sequence ID" value="AII87257.1"/>
    <property type="molecule type" value="Genomic_DNA"/>
</dbReference>
<feature type="domain" description="EamA" evidence="2">
    <location>
        <begin position="154"/>
        <end position="279"/>
    </location>
</feature>
<reference evidence="3 4" key="1">
    <citation type="journal article" date="2014" name="ISME J.">
        <title>Adaptation of an abundant Roseobacter RCA organism to pelagic systems revealed by genomic and transcriptomic analyses.</title>
        <authorList>
            <person name="Voget S."/>
            <person name="Wemheuer B."/>
            <person name="Brinkhoff T."/>
            <person name="Vollmers J."/>
            <person name="Dietrich S."/>
            <person name="Giebel H.A."/>
            <person name="Beardsley C."/>
            <person name="Sardemann C."/>
            <person name="Bakenhus I."/>
            <person name="Billerbeck S."/>
            <person name="Daniel R."/>
            <person name="Simon M."/>
        </authorList>
    </citation>
    <scope>NUCLEOTIDE SEQUENCE [LARGE SCALE GENOMIC DNA]</scope>
    <source>
        <strain evidence="3 4">RCA23</strain>
    </source>
</reference>
<dbReference type="InterPro" id="IPR000620">
    <property type="entry name" value="EamA_dom"/>
</dbReference>
<dbReference type="PANTHER" id="PTHR22911">
    <property type="entry name" value="ACYL-MALONYL CONDENSING ENZYME-RELATED"/>
    <property type="match status" value="1"/>
</dbReference>
<dbReference type="Pfam" id="PF00892">
    <property type="entry name" value="EamA"/>
    <property type="match status" value="2"/>
</dbReference>
<keyword evidence="1" id="KW-0472">Membrane</keyword>
<evidence type="ECO:0000256" key="1">
    <source>
        <dbReference type="SAM" id="Phobius"/>
    </source>
</evidence>
<feature type="transmembrane region" description="Helical" evidence="1">
    <location>
        <begin position="213"/>
        <end position="234"/>
    </location>
</feature>
<feature type="transmembrane region" description="Helical" evidence="1">
    <location>
        <begin position="181"/>
        <end position="201"/>
    </location>
</feature>
<dbReference type="GO" id="GO:0016020">
    <property type="term" value="C:membrane"/>
    <property type="evidence" value="ECO:0007669"/>
    <property type="project" value="InterPro"/>
</dbReference>
<feature type="transmembrane region" description="Helical" evidence="1">
    <location>
        <begin position="40"/>
        <end position="58"/>
    </location>
</feature>
<dbReference type="InterPro" id="IPR037185">
    <property type="entry name" value="EmrE-like"/>
</dbReference>
<feature type="transmembrane region" description="Helical" evidence="1">
    <location>
        <begin position="129"/>
        <end position="146"/>
    </location>
</feature>
<feature type="transmembrane region" description="Helical" evidence="1">
    <location>
        <begin position="79"/>
        <end position="97"/>
    </location>
</feature>
<gene>
    <name evidence="3" type="ORF">RCA23_c17230</name>
</gene>
<dbReference type="RefSeq" id="WP_044049999.1">
    <property type="nucleotide sequence ID" value="NZ_CP003984.1"/>
</dbReference>
<dbReference type="AlphaFoldDB" id="A0AAN0RJG6"/>